<protein>
    <submittedName>
        <fullName evidence="1">Uncharacterized protein</fullName>
    </submittedName>
</protein>
<dbReference type="AlphaFoldDB" id="A0A2P2MY04"/>
<sequence>MPRCTNGDIIYFLSRAFNGVSVLGLAEPICLFSENLNLMTVLC</sequence>
<accession>A0A2P2MY04</accession>
<name>A0A2P2MY04_RHIMU</name>
<proteinExistence type="predicted"/>
<evidence type="ECO:0000313" key="1">
    <source>
        <dbReference type="EMBL" id="MBX35088.1"/>
    </source>
</evidence>
<reference evidence="1" key="1">
    <citation type="submission" date="2018-02" db="EMBL/GenBank/DDBJ databases">
        <title>Rhizophora mucronata_Transcriptome.</title>
        <authorList>
            <person name="Meera S.P."/>
            <person name="Sreeshan A."/>
            <person name="Augustine A."/>
        </authorList>
    </citation>
    <scope>NUCLEOTIDE SEQUENCE</scope>
    <source>
        <tissue evidence="1">Leaf</tissue>
    </source>
</reference>
<dbReference type="EMBL" id="GGEC01054604">
    <property type="protein sequence ID" value="MBX35088.1"/>
    <property type="molecule type" value="Transcribed_RNA"/>
</dbReference>
<organism evidence="1">
    <name type="scientific">Rhizophora mucronata</name>
    <name type="common">Asiatic mangrove</name>
    <dbReference type="NCBI Taxonomy" id="61149"/>
    <lineage>
        <taxon>Eukaryota</taxon>
        <taxon>Viridiplantae</taxon>
        <taxon>Streptophyta</taxon>
        <taxon>Embryophyta</taxon>
        <taxon>Tracheophyta</taxon>
        <taxon>Spermatophyta</taxon>
        <taxon>Magnoliopsida</taxon>
        <taxon>eudicotyledons</taxon>
        <taxon>Gunneridae</taxon>
        <taxon>Pentapetalae</taxon>
        <taxon>rosids</taxon>
        <taxon>fabids</taxon>
        <taxon>Malpighiales</taxon>
        <taxon>Rhizophoraceae</taxon>
        <taxon>Rhizophora</taxon>
    </lineage>
</organism>